<evidence type="ECO:0000256" key="1">
    <source>
        <dbReference type="ARBA" id="ARBA00022884"/>
    </source>
</evidence>
<dbReference type="GeneID" id="18922144"/>
<gene>
    <name evidence="2" type="ORF">MELLADRAFT_104038</name>
</gene>
<dbReference type="RefSeq" id="XP_007407105.1">
    <property type="nucleotide sequence ID" value="XM_007407043.1"/>
</dbReference>
<dbReference type="EMBL" id="GL883097">
    <property type="protein sequence ID" value="EGG09378.1"/>
    <property type="molecule type" value="Genomic_DNA"/>
</dbReference>
<organism evidence="3">
    <name type="scientific">Melampsora larici-populina (strain 98AG31 / pathotype 3-4-7)</name>
    <name type="common">Poplar leaf rust fungus</name>
    <dbReference type="NCBI Taxonomy" id="747676"/>
    <lineage>
        <taxon>Eukaryota</taxon>
        <taxon>Fungi</taxon>
        <taxon>Dikarya</taxon>
        <taxon>Basidiomycota</taxon>
        <taxon>Pucciniomycotina</taxon>
        <taxon>Pucciniomycetes</taxon>
        <taxon>Pucciniales</taxon>
        <taxon>Melampsoraceae</taxon>
        <taxon>Melampsora</taxon>
    </lineage>
</organism>
<dbReference type="Proteomes" id="UP000001072">
    <property type="component" value="Unassembled WGS sequence"/>
</dbReference>
<dbReference type="PANTHER" id="PTHR13734">
    <property type="entry name" value="TRNA-NUCLEOTIDYLTRANSFERASE"/>
    <property type="match status" value="1"/>
</dbReference>
<dbReference type="VEuPathDB" id="FungiDB:MELLADRAFT_104038"/>
<dbReference type="GO" id="GO:0001680">
    <property type="term" value="P:tRNA 3'-terminal CCA addition"/>
    <property type="evidence" value="ECO:0007669"/>
    <property type="project" value="TreeGrafter"/>
</dbReference>
<dbReference type="PANTHER" id="PTHR13734:SF5">
    <property type="entry name" value="CCA TRNA NUCLEOTIDYLTRANSFERASE, MITOCHONDRIAL"/>
    <property type="match status" value="1"/>
</dbReference>
<name>F4RDC7_MELLP</name>
<dbReference type="STRING" id="747676.F4RDC7"/>
<protein>
    <submittedName>
        <fullName evidence="2">Uncharacterized protein</fullName>
    </submittedName>
</protein>
<dbReference type="SUPFAM" id="SSF81891">
    <property type="entry name" value="Poly A polymerase C-terminal region-like"/>
    <property type="match status" value="1"/>
</dbReference>
<dbReference type="Gene3D" id="1.10.3090.10">
    <property type="entry name" value="cca-adding enzyme, domain 2"/>
    <property type="match status" value="1"/>
</dbReference>
<dbReference type="OrthoDB" id="2499715at2759"/>
<evidence type="ECO:0000313" key="2">
    <source>
        <dbReference type="EMBL" id="EGG09378.1"/>
    </source>
</evidence>
<sequence>MSDPEVKASDECAKTNSNDSKLTHIKDNKIIQDSLENKTLNSFNVFQITFQFIQIKNLSLSEIAANKARPDQIKHLETATSRFLNLELDLVQLGIESYHFDFRIPSDIGLEDLKNGLTRTPFPALETLQDDPLRLLCCIRFSSRYGFRLDDQIIQAAQCDQITVRICIQFSPNRI</sequence>
<dbReference type="HOGENOM" id="CLU_1532924_0_0_1"/>
<accession>F4RDC7</accession>
<reference evidence="3" key="1">
    <citation type="journal article" date="2011" name="Proc. Natl. Acad. Sci. U.S.A.">
        <title>Obligate biotrophy features unraveled by the genomic analysis of rust fungi.</title>
        <authorList>
            <person name="Duplessis S."/>
            <person name="Cuomo C.A."/>
            <person name="Lin Y.-C."/>
            <person name="Aerts A."/>
            <person name="Tisserant E."/>
            <person name="Veneault-Fourrey C."/>
            <person name="Joly D.L."/>
            <person name="Hacquard S."/>
            <person name="Amselem J."/>
            <person name="Cantarel B.L."/>
            <person name="Chiu R."/>
            <person name="Coutinho P.M."/>
            <person name="Feau N."/>
            <person name="Field M."/>
            <person name="Frey P."/>
            <person name="Gelhaye E."/>
            <person name="Goldberg J."/>
            <person name="Grabherr M.G."/>
            <person name="Kodira C.D."/>
            <person name="Kohler A."/>
            <person name="Kuees U."/>
            <person name="Lindquist E.A."/>
            <person name="Lucas S.M."/>
            <person name="Mago R."/>
            <person name="Mauceli E."/>
            <person name="Morin E."/>
            <person name="Murat C."/>
            <person name="Pangilinan J.L."/>
            <person name="Park R."/>
            <person name="Pearson M."/>
            <person name="Quesneville H."/>
            <person name="Rouhier N."/>
            <person name="Sakthikumar S."/>
            <person name="Salamov A.A."/>
            <person name="Schmutz J."/>
            <person name="Selles B."/>
            <person name="Shapiro H."/>
            <person name="Tanguay P."/>
            <person name="Tuskan G.A."/>
            <person name="Henrissat B."/>
            <person name="Van de Peer Y."/>
            <person name="Rouze P."/>
            <person name="Ellis J.G."/>
            <person name="Dodds P.N."/>
            <person name="Schein J.E."/>
            <person name="Zhong S."/>
            <person name="Hamelin R.C."/>
            <person name="Grigoriev I.V."/>
            <person name="Szabo L.J."/>
            <person name="Martin F."/>
        </authorList>
    </citation>
    <scope>NUCLEOTIDE SEQUENCE [LARGE SCALE GENOMIC DNA]</scope>
    <source>
        <strain evidence="3">98AG31 / pathotype 3-4-7</strain>
    </source>
</reference>
<dbReference type="KEGG" id="mlr:MELLADRAFT_104038"/>
<evidence type="ECO:0000313" key="3">
    <source>
        <dbReference type="Proteomes" id="UP000001072"/>
    </source>
</evidence>
<keyword evidence="1" id="KW-0694">RNA-binding</keyword>
<dbReference type="GO" id="GO:0052929">
    <property type="term" value="F:ATP:3'-cytidine-cytidine-tRNA adenylyltransferase activity"/>
    <property type="evidence" value="ECO:0007669"/>
    <property type="project" value="TreeGrafter"/>
</dbReference>
<dbReference type="GO" id="GO:0003723">
    <property type="term" value="F:RNA binding"/>
    <property type="evidence" value="ECO:0007669"/>
    <property type="project" value="UniProtKB-KW"/>
</dbReference>
<dbReference type="GO" id="GO:0052927">
    <property type="term" value="F:CC tRNA cytidylyltransferase activity"/>
    <property type="evidence" value="ECO:0007669"/>
    <property type="project" value="TreeGrafter"/>
</dbReference>
<keyword evidence="3" id="KW-1185">Reference proteome</keyword>
<dbReference type="AlphaFoldDB" id="F4RDC7"/>
<dbReference type="eggNOG" id="KOG2159">
    <property type="taxonomic scope" value="Eukaryota"/>
</dbReference>
<proteinExistence type="predicted"/>
<dbReference type="InParanoid" id="F4RDC7"/>